<dbReference type="AlphaFoldDB" id="A0A0A8Y142"/>
<reference evidence="1" key="2">
    <citation type="journal article" date="2015" name="Data Brief">
        <title>Shoot transcriptome of the giant reed, Arundo donax.</title>
        <authorList>
            <person name="Barrero R.A."/>
            <person name="Guerrero F.D."/>
            <person name="Moolhuijzen P."/>
            <person name="Goolsby J.A."/>
            <person name="Tidwell J."/>
            <person name="Bellgard S.E."/>
            <person name="Bellgard M.I."/>
        </authorList>
    </citation>
    <scope>NUCLEOTIDE SEQUENCE</scope>
    <source>
        <tissue evidence="1">Shoot tissue taken approximately 20 cm above the soil surface</tissue>
    </source>
</reference>
<proteinExistence type="predicted"/>
<accession>A0A0A8Y142</accession>
<name>A0A0A8Y142_ARUDO</name>
<sequence>MTMISIQFPLPLYQHPPSYPATCWQACPLLAGETGTTFPGGVRFILSVWSSCVRITTPTLTFVIFVC</sequence>
<evidence type="ECO:0000313" key="1">
    <source>
        <dbReference type="EMBL" id="JAD19741.1"/>
    </source>
</evidence>
<protein>
    <submittedName>
        <fullName evidence="1">Uncharacterized protein</fullName>
    </submittedName>
</protein>
<dbReference type="EMBL" id="GBRH01278154">
    <property type="protein sequence ID" value="JAD19741.1"/>
    <property type="molecule type" value="Transcribed_RNA"/>
</dbReference>
<reference evidence="1" key="1">
    <citation type="submission" date="2014-09" db="EMBL/GenBank/DDBJ databases">
        <authorList>
            <person name="Magalhaes I.L.F."/>
            <person name="Oliveira U."/>
            <person name="Santos F.R."/>
            <person name="Vidigal T.H.D.A."/>
            <person name="Brescovit A.D."/>
            <person name="Santos A.J."/>
        </authorList>
    </citation>
    <scope>NUCLEOTIDE SEQUENCE</scope>
    <source>
        <tissue evidence="1">Shoot tissue taken approximately 20 cm above the soil surface</tissue>
    </source>
</reference>
<organism evidence="1">
    <name type="scientific">Arundo donax</name>
    <name type="common">Giant reed</name>
    <name type="synonym">Donax arundinaceus</name>
    <dbReference type="NCBI Taxonomy" id="35708"/>
    <lineage>
        <taxon>Eukaryota</taxon>
        <taxon>Viridiplantae</taxon>
        <taxon>Streptophyta</taxon>
        <taxon>Embryophyta</taxon>
        <taxon>Tracheophyta</taxon>
        <taxon>Spermatophyta</taxon>
        <taxon>Magnoliopsida</taxon>
        <taxon>Liliopsida</taxon>
        <taxon>Poales</taxon>
        <taxon>Poaceae</taxon>
        <taxon>PACMAD clade</taxon>
        <taxon>Arundinoideae</taxon>
        <taxon>Arundineae</taxon>
        <taxon>Arundo</taxon>
    </lineage>
</organism>